<dbReference type="Proteomes" id="UP001140234">
    <property type="component" value="Unassembled WGS sequence"/>
</dbReference>
<dbReference type="EMBL" id="JANBUJ010001325">
    <property type="protein sequence ID" value="KAJ2767838.1"/>
    <property type="molecule type" value="Genomic_DNA"/>
</dbReference>
<evidence type="ECO:0000313" key="2">
    <source>
        <dbReference type="Proteomes" id="UP001140234"/>
    </source>
</evidence>
<proteinExistence type="predicted"/>
<protein>
    <submittedName>
        <fullName evidence="1">Uncharacterized protein</fullName>
    </submittedName>
</protein>
<evidence type="ECO:0000313" key="1">
    <source>
        <dbReference type="EMBL" id="KAJ2767838.1"/>
    </source>
</evidence>
<comment type="caution">
    <text evidence="1">The sequence shown here is derived from an EMBL/GenBank/DDBJ whole genome shotgun (WGS) entry which is preliminary data.</text>
</comment>
<organism evidence="1 2">
    <name type="scientific">Coemansia nantahalensis</name>
    <dbReference type="NCBI Taxonomy" id="2789366"/>
    <lineage>
        <taxon>Eukaryota</taxon>
        <taxon>Fungi</taxon>
        <taxon>Fungi incertae sedis</taxon>
        <taxon>Zoopagomycota</taxon>
        <taxon>Kickxellomycotina</taxon>
        <taxon>Kickxellomycetes</taxon>
        <taxon>Kickxellales</taxon>
        <taxon>Kickxellaceae</taxon>
        <taxon>Coemansia</taxon>
    </lineage>
</organism>
<name>A0ACC1JUZ3_9FUNG</name>
<accession>A0ACC1JUZ3</accession>
<gene>
    <name evidence="1" type="ORF">IWQ57_003789</name>
</gene>
<sequence>MSAATQSLLRKPAVAGAGALAQRVLAPRTTRTAADVRRDRASLAAVVELQSRPECRALDVAALLRKVPSAPNHHGYEALSKVAPLVYGWSGPGSGWGSQLVLAKVPPERRPSADFEVPLLTAIDYINEDLSGHPGVIHGGVTAIIAHTMLALAAVPNVPRGASLAVQSLNMDYRRPVFVGTFVKIHAWPYQRSPGAIQVAAHVCSLEDEVLVEANAGLAAAAA</sequence>
<reference evidence="1" key="1">
    <citation type="submission" date="2022-07" db="EMBL/GenBank/DDBJ databases">
        <title>Phylogenomic reconstructions and comparative analyses of Kickxellomycotina fungi.</title>
        <authorList>
            <person name="Reynolds N.K."/>
            <person name="Stajich J.E."/>
            <person name="Barry K."/>
            <person name="Grigoriev I.V."/>
            <person name="Crous P."/>
            <person name="Smith M.E."/>
        </authorList>
    </citation>
    <scope>NUCLEOTIDE SEQUENCE</scope>
    <source>
        <strain evidence="1">CBS 109366</strain>
    </source>
</reference>
<keyword evidence="2" id="KW-1185">Reference proteome</keyword>